<keyword evidence="2 9" id="KW-0963">Cytoplasm</keyword>
<dbReference type="PROSITE" id="PS00534">
    <property type="entry name" value="FERROCHELATASE"/>
    <property type="match status" value="1"/>
</dbReference>
<dbReference type="HAMAP" id="MF_00323">
    <property type="entry name" value="Ferrochelatase"/>
    <property type="match status" value="1"/>
</dbReference>
<evidence type="ECO:0000256" key="5">
    <source>
        <dbReference type="ARBA" id="ARBA00023133"/>
    </source>
</evidence>
<evidence type="ECO:0000256" key="2">
    <source>
        <dbReference type="ARBA" id="ARBA00022490"/>
    </source>
</evidence>
<dbReference type="GO" id="GO:0046872">
    <property type="term" value="F:metal ion binding"/>
    <property type="evidence" value="ECO:0007669"/>
    <property type="project" value="UniProtKB-KW"/>
</dbReference>
<keyword evidence="12" id="KW-1185">Reference proteome</keyword>
<dbReference type="NCBIfam" id="TIGR00109">
    <property type="entry name" value="hemH"/>
    <property type="match status" value="1"/>
</dbReference>
<dbReference type="Pfam" id="PF00762">
    <property type="entry name" value="Ferrochelatase"/>
    <property type="match status" value="1"/>
</dbReference>
<comment type="subcellular location">
    <subcellularLocation>
        <location evidence="9 10">Cytoplasm</location>
    </subcellularLocation>
</comment>
<name>A0A917DIG9_9SPHN</name>
<dbReference type="Proteomes" id="UP000598997">
    <property type="component" value="Unassembled WGS sequence"/>
</dbReference>
<dbReference type="Gene3D" id="3.40.50.1400">
    <property type="match status" value="2"/>
</dbReference>
<dbReference type="GO" id="GO:0006783">
    <property type="term" value="P:heme biosynthetic process"/>
    <property type="evidence" value="ECO:0007669"/>
    <property type="project" value="UniProtKB-UniRule"/>
</dbReference>
<dbReference type="PANTHER" id="PTHR11108:SF1">
    <property type="entry name" value="FERROCHELATASE, MITOCHONDRIAL"/>
    <property type="match status" value="1"/>
</dbReference>
<dbReference type="GO" id="GO:0005737">
    <property type="term" value="C:cytoplasm"/>
    <property type="evidence" value="ECO:0007669"/>
    <property type="project" value="UniProtKB-SubCell"/>
</dbReference>
<accession>A0A917DIG9</accession>
<dbReference type="RefSeq" id="WP_229660318.1">
    <property type="nucleotide sequence ID" value="NZ_BMIO01000003.1"/>
</dbReference>
<keyword evidence="5 9" id="KW-0350">Heme biosynthesis</keyword>
<keyword evidence="6 9" id="KW-0456">Lyase</keyword>
<reference evidence="11 12" key="1">
    <citation type="journal article" date="2014" name="Int. J. Syst. Evol. Microbiol.">
        <title>Complete genome sequence of Corynebacterium casei LMG S-19264T (=DSM 44701T), isolated from a smear-ripened cheese.</title>
        <authorList>
            <consortium name="US DOE Joint Genome Institute (JGI-PGF)"/>
            <person name="Walter F."/>
            <person name="Albersmeier A."/>
            <person name="Kalinowski J."/>
            <person name="Ruckert C."/>
        </authorList>
    </citation>
    <scope>NUCLEOTIDE SEQUENCE [LARGE SCALE GENOMIC DNA]</scope>
    <source>
        <strain evidence="11 12">CGMCC 1.15358</strain>
    </source>
</reference>
<dbReference type="PANTHER" id="PTHR11108">
    <property type="entry name" value="FERROCHELATASE"/>
    <property type="match status" value="1"/>
</dbReference>
<proteinExistence type="inferred from homology"/>
<dbReference type="InterPro" id="IPR019772">
    <property type="entry name" value="Ferrochelatase_AS"/>
</dbReference>
<protein>
    <recommendedName>
        <fullName evidence="9 10">Ferrochelatase</fullName>
        <ecNumber evidence="9 10">4.98.1.1</ecNumber>
    </recommendedName>
    <alternativeName>
        <fullName evidence="9">Heme synthase</fullName>
    </alternativeName>
    <alternativeName>
        <fullName evidence="9">Protoheme ferro-lyase</fullName>
    </alternativeName>
</protein>
<comment type="caution">
    <text evidence="11">The sequence shown here is derived from an EMBL/GenBank/DDBJ whole genome shotgun (WGS) entry which is preliminary data.</text>
</comment>
<evidence type="ECO:0000256" key="8">
    <source>
        <dbReference type="ARBA" id="ARBA00024536"/>
    </source>
</evidence>
<organism evidence="11 12">
    <name type="scientific">Croceicoccus pelagius</name>
    <dbReference type="NCBI Taxonomy" id="1703341"/>
    <lineage>
        <taxon>Bacteria</taxon>
        <taxon>Pseudomonadati</taxon>
        <taxon>Pseudomonadota</taxon>
        <taxon>Alphaproteobacteria</taxon>
        <taxon>Sphingomonadales</taxon>
        <taxon>Erythrobacteraceae</taxon>
        <taxon>Croceicoccus</taxon>
    </lineage>
</organism>
<comment type="pathway">
    <text evidence="9 10">Porphyrin-containing compound metabolism; protoheme biosynthesis; protoheme from protoporphyrin-IX: step 1/1.</text>
</comment>
<keyword evidence="7 9" id="KW-0627">Porphyrin biosynthesis</keyword>
<feature type="binding site" evidence="9">
    <location>
        <position position="213"/>
    </location>
    <ligand>
        <name>Fe(2+)</name>
        <dbReference type="ChEBI" id="CHEBI:29033"/>
    </ligand>
</feature>
<feature type="binding site" evidence="9">
    <location>
        <position position="296"/>
    </location>
    <ligand>
        <name>Fe(2+)</name>
        <dbReference type="ChEBI" id="CHEBI:29033"/>
    </ligand>
</feature>
<evidence type="ECO:0000256" key="6">
    <source>
        <dbReference type="ARBA" id="ARBA00023239"/>
    </source>
</evidence>
<evidence type="ECO:0000313" key="11">
    <source>
        <dbReference type="EMBL" id="GGD40425.1"/>
    </source>
</evidence>
<dbReference type="SUPFAM" id="SSF53800">
    <property type="entry name" value="Chelatase"/>
    <property type="match status" value="1"/>
</dbReference>
<dbReference type="EMBL" id="BMIO01000003">
    <property type="protein sequence ID" value="GGD40425.1"/>
    <property type="molecule type" value="Genomic_DNA"/>
</dbReference>
<comment type="catalytic activity">
    <reaction evidence="9 10">
        <text>heme b + 2 H(+) = protoporphyrin IX + Fe(2+)</text>
        <dbReference type="Rhea" id="RHEA:22584"/>
        <dbReference type="ChEBI" id="CHEBI:15378"/>
        <dbReference type="ChEBI" id="CHEBI:29033"/>
        <dbReference type="ChEBI" id="CHEBI:57306"/>
        <dbReference type="ChEBI" id="CHEBI:60344"/>
        <dbReference type="EC" id="4.98.1.1"/>
    </reaction>
</comment>
<evidence type="ECO:0000313" key="12">
    <source>
        <dbReference type="Proteomes" id="UP000598997"/>
    </source>
</evidence>
<dbReference type="CDD" id="cd00419">
    <property type="entry name" value="Ferrochelatase_C"/>
    <property type="match status" value="1"/>
</dbReference>
<keyword evidence="3 9" id="KW-0479">Metal-binding</keyword>
<dbReference type="InterPro" id="IPR033644">
    <property type="entry name" value="Ferrochelatase_C"/>
</dbReference>
<dbReference type="InterPro" id="IPR001015">
    <property type="entry name" value="Ferrochelatase"/>
</dbReference>
<dbReference type="InterPro" id="IPR033659">
    <property type="entry name" value="Ferrochelatase_N"/>
</dbReference>
<comment type="similarity">
    <text evidence="1 9 10">Belongs to the ferrochelatase family.</text>
</comment>
<dbReference type="AlphaFoldDB" id="A0A917DIG9"/>
<dbReference type="GO" id="GO:0004325">
    <property type="term" value="F:ferrochelatase activity"/>
    <property type="evidence" value="ECO:0007669"/>
    <property type="project" value="UniProtKB-UniRule"/>
</dbReference>
<dbReference type="CDD" id="cd03411">
    <property type="entry name" value="Ferrochelatase_N"/>
    <property type="match status" value="1"/>
</dbReference>
<sequence>MDSKPGTPMDRPAGHPAAPTGKVAVLLVNLGTPDAPEAGAVKRYLGEFLSDRRVVEIPPIVWQPILRGIILNTRPKKSAHAYSQVWGEDGSPLAAITARQAKALQVRLGDGVKVDWAMRYGNPSIAKKVTALKDAGYDRILFAPLYPQYSGATTATAVDALGKVLAEMRWQPAIRTLPPYHDHPAYIAALKDDITRQLSPTSPVPDVLLLSFHGMPERTLTLGDPYHCHCRKTARLLAEALVGEFPNMRVDTTFQSRFGKAKWLEPATDLTIEAEARSGTRSMAVAMPGFSADCLETLEEIALQGRDTFLENGGESYVALTCLNDTQPGMDMLETLIRTELGGWI</sequence>
<keyword evidence="4 9" id="KW-0408">Iron</keyword>
<comment type="catalytic activity">
    <reaction evidence="8">
        <text>Fe-coproporphyrin III + 2 H(+) = coproporphyrin III + Fe(2+)</text>
        <dbReference type="Rhea" id="RHEA:49572"/>
        <dbReference type="ChEBI" id="CHEBI:15378"/>
        <dbReference type="ChEBI" id="CHEBI:29033"/>
        <dbReference type="ChEBI" id="CHEBI:68438"/>
        <dbReference type="ChEBI" id="CHEBI:131725"/>
        <dbReference type="EC" id="4.99.1.9"/>
    </reaction>
    <physiologicalReaction direction="right-to-left" evidence="8">
        <dbReference type="Rhea" id="RHEA:49574"/>
    </physiologicalReaction>
</comment>
<evidence type="ECO:0000256" key="9">
    <source>
        <dbReference type="HAMAP-Rule" id="MF_00323"/>
    </source>
</evidence>
<dbReference type="EC" id="4.98.1.1" evidence="9 10"/>
<comment type="function">
    <text evidence="9 10">Catalyzes the ferrous insertion into protoporphyrin IX.</text>
</comment>
<evidence type="ECO:0000256" key="1">
    <source>
        <dbReference type="ARBA" id="ARBA00007718"/>
    </source>
</evidence>
<evidence type="ECO:0000256" key="4">
    <source>
        <dbReference type="ARBA" id="ARBA00023004"/>
    </source>
</evidence>
<dbReference type="FunFam" id="3.40.50.1400:FF:000002">
    <property type="entry name" value="Ferrochelatase"/>
    <property type="match status" value="1"/>
</dbReference>
<evidence type="ECO:0000256" key="10">
    <source>
        <dbReference type="RuleBase" id="RU000607"/>
    </source>
</evidence>
<gene>
    <name evidence="9 11" type="primary">hemH</name>
    <name evidence="11" type="ORF">GCM10010989_13140</name>
</gene>
<evidence type="ECO:0000256" key="7">
    <source>
        <dbReference type="ARBA" id="ARBA00023244"/>
    </source>
</evidence>
<evidence type="ECO:0000256" key="3">
    <source>
        <dbReference type="ARBA" id="ARBA00022723"/>
    </source>
</evidence>